<feature type="region of interest" description="Disordered" evidence="1">
    <location>
        <begin position="26"/>
        <end position="103"/>
    </location>
</feature>
<accession>A0A392M9F1</accession>
<feature type="compositionally biased region" description="Basic and acidic residues" evidence="1">
    <location>
        <begin position="45"/>
        <end position="70"/>
    </location>
</feature>
<keyword evidence="4" id="KW-1185">Reference proteome</keyword>
<feature type="signal peptide" evidence="2">
    <location>
        <begin position="1"/>
        <end position="25"/>
    </location>
</feature>
<evidence type="ECO:0008006" key="5">
    <source>
        <dbReference type="Google" id="ProtNLM"/>
    </source>
</evidence>
<organism evidence="3 4">
    <name type="scientific">Trifolium medium</name>
    <dbReference type="NCBI Taxonomy" id="97028"/>
    <lineage>
        <taxon>Eukaryota</taxon>
        <taxon>Viridiplantae</taxon>
        <taxon>Streptophyta</taxon>
        <taxon>Embryophyta</taxon>
        <taxon>Tracheophyta</taxon>
        <taxon>Spermatophyta</taxon>
        <taxon>Magnoliopsida</taxon>
        <taxon>eudicotyledons</taxon>
        <taxon>Gunneridae</taxon>
        <taxon>Pentapetalae</taxon>
        <taxon>rosids</taxon>
        <taxon>fabids</taxon>
        <taxon>Fabales</taxon>
        <taxon>Fabaceae</taxon>
        <taxon>Papilionoideae</taxon>
        <taxon>50 kb inversion clade</taxon>
        <taxon>NPAAA clade</taxon>
        <taxon>Hologalegina</taxon>
        <taxon>IRL clade</taxon>
        <taxon>Trifolieae</taxon>
        <taxon>Trifolium</taxon>
    </lineage>
</organism>
<comment type="caution">
    <text evidence="3">The sequence shown here is derived from an EMBL/GenBank/DDBJ whole genome shotgun (WGS) entry which is preliminary data.</text>
</comment>
<name>A0A392M9F1_9FABA</name>
<feature type="compositionally biased region" description="Basic and acidic residues" evidence="1">
    <location>
        <begin position="79"/>
        <end position="91"/>
    </location>
</feature>
<evidence type="ECO:0000313" key="3">
    <source>
        <dbReference type="EMBL" id="MCH84120.1"/>
    </source>
</evidence>
<dbReference type="Proteomes" id="UP000265520">
    <property type="component" value="Unassembled WGS sequence"/>
</dbReference>
<gene>
    <name evidence="3" type="ORF">A2U01_0004951</name>
</gene>
<dbReference type="AlphaFoldDB" id="A0A392M9F1"/>
<reference evidence="3 4" key="1">
    <citation type="journal article" date="2018" name="Front. Plant Sci.">
        <title>Red Clover (Trifolium pratense) and Zigzag Clover (T. medium) - A Picture of Genomic Similarities and Differences.</title>
        <authorList>
            <person name="Dluhosova J."/>
            <person name="Istvanek J."/>
            <person name="Nedelnik J."/>
            <person name="Repkova J."/>
        </authorList>
    </citation>
    <scope>NUCLEOTIDE SEQUENCE [LARGE SCALE GENOMIC DNA]</scope>
    <source>
        <strain evidence="4">cv. 10/8</strain>
        <tissue evidence="3">Leaf</tissue>
    </source>
</reference>
<feature type="chain" id="PRO_5017432603" description="Secreted protein" evidence="2">
    <location>
        <begin position="26"/>
        <end position="103"/>
    </location>
</feature>
<evidence type="ECO:0000256" key="2">
    <source>
        <dbReference type="SAM" id="SignalP"/>
    </source>
</evidence>
<feature type="compositionally biased region" description="Low complexity" evidence="1">
    <location>
        <begin position="92"/>
        <end position="103"/>
    </location>
</feature>
<protein>
    <recommendedName>
        <fullName evidence="5">Secreted protein</fullName>
    </recommendedName>
</protein>
<proteinExistence type="predicted"/>
<keyword evidence="2" id="KW-0732">Signal</keyword>
<evidence type="ECO:0000256" key="1">
    <source>
        <dbReference type="SAM" id="MobiDB-lite"/>
    </source>
</evidence>
<evidence type="ECO:0000313" key="4">
    <source>
        <dbReference type="Proteomes" id="UP000265520"/>
    </source>
</evidence>
<dbReference type="EMBL" id="LXQA010006294">
    <property type="protein sequence ID" value="MCH84120.1"/>
    <property type="molecule type" value="Genomic_DNA"/>
</dbReference>
<sequence length="103" mass="11773">MVFPPFSLTLFTIVTVLHYVTTVVGKQPRSGTREEQVATMSENNDNDHVGDDSDVHFGEDIDEHVGEERRRRGWKRTQIRNERDMKQKRETTAVTTATVVVGD</sequence>